<protein>
    <recommendedName>
        <fullName evidence="4">Outer membrane protein beta-barrel domain-containing protein</fullName>
    </recommendedName>
</protein>
<evidence type="ECO:0000256" key="1">
    <source>
        <dbReference type="SAM" id="MobiDB-lite"/>
    </source>
</evidence>
<dbReference type="RefSeq" id="WP_241349522.1">
    <property type="nucleotide sequence ID" value="NZ_JAKZGP010000062.1"/>
</dbReference>
<evidence type="ECO:0000313" key="3">
    <source>
        <dbReference type="Proteomes" id="UP001165489"/>
    </source>
</evidence>
<dbReference type="Proteomes" id="UP001165489">
    <property type="component" value="Unassembled WGS sequence"/>
</dbReference>
<proteinExistence type="predicted"/>
<evidence type="ECO:0008006" key="4">
    <source>
        <dbReference type="Google" id="ProtNLM"/>
    </source>
</evidence>
<organism evidence="2 3">
    <name type="scientific">Belliella filtrata</name>
    <dbReference type="NCBI Taxonomy" id="2923435"/>
    <lineage>
        <taxon>Bacteria</taxon>
        <taxon>Pseudomonadati</taxon>
        <taxon>Bacteroidota</taxon>
        <taxon>Cytophagia</taxon>
        <taxon>Cytophagales</taxon>
        <taxon>Cyclobacteriaceae</taxon>
        <taxon>Belliella</taxon>
    </lineage>
</organism>
<gene>
    <name evidence="2" type="ORF">MM239_17355</name>
</gene>
<feature type="region of interest" description="Disordered" evidence="1">
    <location>
        <begin position="170"/>
        <end position="189"/>
    </location>
</feature>
<dbReference type="EMBL" id="JAKZGP010000062">
    <property type="protein sequence ID" value="MCH7411169.1"/>
    <property type="molecule type" value="Genomic_DNA"/>
</dbReference>
<name>A0ABS9V462_9BACT</name>
<keyword evidence="3" id="KW-1185">Reference proteome</keyword>
<feature type="compositionally biased region" description="Basic residues" evidence="1">
    <location>
        <begin position="172"/>
        <end position="189"/>
    </location>
</feature>
<evidence type="ECO:0000313" key="2">
    <source>
        <dbReference type="EMBL" id="MCH7411169.1"/>
    </source>
</evidence>
<sequence length="203" mass="23208">MKNIFITSLFILGFTIISALPLQAQRYGTAAGLRLGSNNYSRTVGLTAQQRIFKHVTLEGIVQSDFSRNTTMHLLLEQHKPIISKRFNYYYGLGYSFGWEESQVKNPATMEIITTYGNVTNGIDLIGGVEMTLLNTTISLDYKPNFNMSGRQEFFRGQVGISARTVLVKSKTQNKRKRQRARAKRKKHRTPFFEGIKERFGRN</sequence>
<accession>A0ABS9V462</accession>
<reference evidence="2" key="1">
    <citation type="submission" date="2022-03" db="EMBL/GenBank/DDBJ databases">
        <title>De novo assembled genomes of Belliella spp. (Cyclobacteriaceae) strains.</title>
        <authorList>
            <person name="Szabo A."/>
            <person name="Korponai K."/>
            <person name="Felfoldi T."/>
        </authorList>
    </citation>
    <scope>NUCLEOTIDE SEQUENCE</scope>
    <source>
        <strain evidence="2">DSM 111904</strain>
    </source>
</reference>
<comment type="caution">
    <text evidence="2">The sequence shown here is derived from an EMBL/GenBank/DDBJ whole genome shotgun (WGS) entry which is preliminary data.</text>
</comment>